<dbReference type="Proteomes" id="UP000284002">
    <property type="component" value="Unassembled WGS sequence"/>
</dbReference>
<dbReference type="PANTHER" id="PTHR32305">
    <property type="match status" value="1"/>
</dbReference>
<feature type="compositionally biased region" description="Polar residues" evidence="2">
    <location>
        <begin position="465"/>
        <end position="475"/>
    </location>
</feature>
<reference evidence="4 5" key="1">
    <citation type="submission" date="2016-10" db="EMBL/GenBank/DDBJ databases">
        <title>Comparative genome analysis of multiple Pseudomonas spp. focuses on biocontrol and plant growth promoting traits.</title>
        <authorList>
            <person name="Tao X.-Y."/>
            <person name="Taylor C.G."/>
        </authorList>
    </citation>
    <scope>NUCLEOTIDE SEQUENCE [LARGE SCALE GENOMIC DNA]</scope>
    <source>
        <strain evidence="4 5">36C6</strain>
    </source>
</reference>
<dbReference type="AlphaFoldDB" id="A0A423HEJ8"/>
<evidence type="ECO:0000313" key="5">
    <source>
        <dbReference type="Proteomes" id="UP000284002"/>
    </source>
</evidence>
<feature type="domain" description="Teneurin-like YD-shell" evidence="3">
    <location>
        <begin position="62"/>
        <end position="373"/>
    </location>
</feature>
<dbReference type="PANTHER" id="PTHR32305:SF15">
    <property type="entry name" value="PROTEIN RHSA-RELATED"/>
    <property type="match status" value="1"/>
</dbReference>
<dbReference type="EMBL" id="MOBM01000043">
    <property type="protein sequence ID" value="RON11631.1"/>
    <property type="molecule type" value="Genomic_DNA"/>
</dbReference>
<evidence type="ECO:0000313" key="4">
    <source>
        <dbReference type="EMBL" id="RON11631.1"/>
    </source>
</evidence>
<sequence>MRHWPRQIDVLGQRQTYTYNARAQLTETRLGDTCSTFTYDDLARIKTIKTVDGAQALETGIAYDDFGREALRTFKFGQEEATQTLAQVYDEADRLINRTLKQGSDVLRDETYAYDDRGRLVDYSCEGSQCPVDPYGKTIIGQMFGFDEKDNLTFLETTFDEGHHTIDFEYNNDDPCQLSALVNTLRPERPDDPSYPPRIDFEYDANGNLLNDEAGRSLDYDSLSRLISVSALSGETANDYHYDSLDTLSGSQSDGSAEQRFYQNGELANSVRGADTSTFVRAEGIVLAEHQEGAGPKSLLLASDDKNSVLCEVSLDGRNEIAYSAYGHRGDDAAMRSHLGYNGEFREAQTGCYLLGGGYRAFNPGLMRFHSPDSLSPFGDGGLNAYMYCLGNPVSFTDPTGHISILSKLVVFFMMTGDDVTRVAGSAGSNAAKTAGRSSRQLANVTDELASVSVSARPSRPFARQSATGARSRTPTPDYDSSVPQTLARERGFYVASNSPEEASRMTFKQAKAENPALEMPVTRTSPAHKKVSAPDQHSSRPKQPKQPKTQTEQEKRDAAFLSRKRIEDIRKNDGRF</sequence>
<dbReference type="InterPro" id="IPR056823">
    <property type="entry name" value="TEN-like_YD-shell"/>
</dbReference>
<evidence type="ECO:0000256" key="2">
    <source>
        <dbReference type="SAM" id="MobiDB-lite"/>
    </source>
</evidence>
<dbReference type="Pfam" id="PF25023">
    <property type="entry name" value="TEN_YD-shell"/>
    <property type="match status" value="1"/>
</dbReference>
<proteinExistence type="predicted"/>
<dbReference type="InterPro" id="IPR050708">
    <property type="entry name" value="T6SS_VgrG/RHS"/>
</dbReference>
<organism evidence="4 5">
    <name type="scientific">Pseudomonas frederiksbergensis</name>
    <dbReference type="NCBI Taxonomy" id="104087"/>
    <lineage>
        <taxon>Bacteria</taxon>
        <taxon>Pseudomonadati</taxon>
        <taxon>Pseudomonadota</taxon>
        <taxon>Gammaproteobacteria</taxon>
        <taxon>Pseudomonadales</taxon>
        <taxon>Pseudomonadaceae</taxon>
        <taxon>Pseudomonas</taxon>
    </lineage>
</organism>
<accession>A0A423HEJ8</accession>
<gene>
    <name evidence="4" type="ORF">BK662_32030</name>
</gene>
<evidence type="ECO:0000259" key="3">
    <source>
        <dbReference type="Pfam" id="PF25023"/>
    </source>
</evidence>
<dbReference type="Gene3D" id="2.180.10.10">
    <property type="entry name" value="RHS repeat-associated core"/>
    <property type="match status" value="1"/>
</dbReference>
<comment type="caution">
    <text evidence="4">The sequence shown here is derived from an EMBL/GenBank/DDBJ whole genome shotgun (WGS) entry which is preliminary data.</text>
</comment>
<dbReference type="NCBIfam" id="TIGR03696">
    <property type="entry name" value="Rhs_assc_core"/>
    <property type="match status" value="1"/>
</dbReference>
<evidence type="ECO:0000256" key="1">
    <source>
        <dbReference type="ARBA" id="ARBA00022737"/>
    </source>
</evidence>
<dbReference type="InterPro" id="IPR022385">
    <property type="entry name" value="Rhs_assc_core"/>
</dbReference>
<protein>
    <recommendedName>
        <fullName evidence="3">Teneurin-like YD-shell domain-containing protein</fullName>
    </recommendedName>
</protein>
<keyword evidence="1" id="KW-0677">Repeat</keyword>
<feature type="region of interest" description="Disordered" evidence="2">
    <location>
        <begin position="453"/>
        <end position="577"/>
    </location>
</feature>
<name>A0A423HEJ8_9PSED</name>
<feature type="compositionally biased region" description="Basic and acidic residues" evidence="2">
    <location>
        <begin position="552"/>
        <end position="577"/>
    </location>
</feature>